<gene>
    <name evidence="1" type="ORF">SAMN04488523_106268</name>
</gene>
<dbReference type="STRING" id="74348.SAMN04488523_106268"/>
<evidence type="ECO:0000313" key="2">
    <source>
        <dbReference type="Proteomes" id="UP000198977"/>
    </source>
</evidence>
<dbReference type="AlphaFoldDB" id="A0A1I1ZW27"/>
<evidence type="ECO:0000313" key="1">
    <source>
        <dbReference type="EMBL" id="SFE35836.1"/>
    </source>
</evidence>
<organism evidence="1 2">
    <name type="scientific">Sulfitobacter brevis</name>
    <dbReference type="NCBI Taxonomy" id="74348"/>
    <lineage>
        <taxon>Bacteria</taxon>
        <taxon>Pseudomonadati</taxon>
        <taxon>Pseudomonadota</taxon>
        <taxon>Alphaproteobacteria</taxon>
        <taxon>Rhodobacterales</taxon>
        <taxon>Roseobacteraceae</taxon>
        <taxon>Sulfitobacter</taxon>
    </lineage>
</organism>
<reference evidence="1 2" key="1">
    <citation type="submission" date="2016-10" db="EMBL/GenBank/DDBJ databases">
        <authorList>
            <person name="de Groot N.N."/>
        </authorList>
    </citation>
    <scope>NUCLEOTIDE SEQUENCE [LARGE SCALE GENOMIC DNA]</scope>
    <source>
        <strain evidence="1 2">DSM 11443</strain>
    </source>
</reference>
<accession>A0A1I1ZW27</accession>
<protein>
    <submittedName>
        <fullName evidence="1">Uncharacterized protein</fullName>
    </submittedName>
</protein>
<proteinExistence type="predicted"/>
<dbReference type="RefSeq" id="WP_093923813.1">
    <property type="nucleotide sequence ID" value="NZ_FOMW01000006.1"/>
</dbReference>
<name>A0A1I1ZW27_9RHOB</name>
<dbReference type="Proteomes" id="UP000198977">
    <property type="component" value="Unassembled WGS sequence"/>
</dbReference>
<sequence>MFGLRFHSRISLAAVLVTAAGFAISGTSGQNIRSDFAGSGKHQSKLITGSFYPDLVAEDAVRALEQSHCREMNRKPGDQIKSFEVSAFGSDGWYSYSATCR</sequence>
<dbReference type="EMBL" id="FOMW01000006">
    <property type="protein sequence ID" value="SFE35836.1"/>
    <property type="molecule type" value="Genomic_DNA"/>
</dbReference>
<keyword evidence="2" id="KW-1185">Reference proteome</keyword>